<feature type="chain" id="PRO_5043505727" evidence="3">
    <location>
        <begin position="21"/>
        <end position="260"/>
    </location>
</feature>
<sequence>MDWFTLYFVLLLGFLLRFDAQTSPPSPTDCTGPPVLCCAGQNNSCHRGCYCDEACLTLEDCCSDYRTACTQLSSTTASDNITFSQLNMSTTQASTTAPSTTNSSTAYTHADINKTSSIVSVTATPSTSSNTSTSPDISTTSSPVVSSSATPGTTSSSTTSTSWLHVSTTTGTTAETSTTLGTTSATSLPEDGSTVSNKITVTSCDKDGQIITLHLKASILSHIKENEDLILKALSDFLSQAHLPQNCKGCTLTIRNNKPT</sequence>
<gene>
    <name evidence="5" type="ORF">FSCOSCO3_A032039</name>
</gene>
<dbReference type="AlphaFoldDB" id="A0AAV1PE03"/>
<evidence type="ECO:0000256" key="1">
    <source>
        <dbReference type="ARBA" id="ARBA00023157"/>
    </source>
</evidence>
<name>A0AAV1PE03_SCOSC</name>
<evidence type="ECO:0000256" key="3">
    <source>
        <dbReference type="SAM" id="SignalP"/>
    </source>
</evidence>
<feature type="region of interest" description="Disordered" evidence="2">
    <location>
        <begin position="122"/>
        <end position="192"/>
    </location>
</feature>
<reference evidence="5 6" key="1">
    <citation type="submission" date="2024-01" db="EMBL/GenBank/DDBJ databases">
        <authorList>
            <person name="Alioto T."/>
            <person name="Alioto T."/>
            <person name="Gomez Garrido J."/>
        </authorList>
    </citation>
    <scope>NUCLEOTIDE SEQUENCE [LARGE SCALE GENOMIC DNA]</scope>
</reference>
<evidence type="ECO:0000313" key="5">
    <source>
        <dbReference type="EMBL" id="CAK6969490.1"/>
    </source>
</evidence>
<protein>
    <submittedName>
        <fullName evidence="5">PREDICTED: bypass of stop codon protein 1-like</fullName>
    </submittedName>
</protein>
<dbReference type="EMBL" id="CAWUFR010000136">
    <property type="protein sequence ID" value="CAK6969490.1"/>
    <property type="molecule type" value="Genomic_DNA"/>
</dbReference>
<feature type="domain" description="SMB" evidence="4">
    <location>
        <begin position="26"/>
        <end position="73"/>
    </location>
</feature>
<feature type="signal peptide" evidence="3">
    <location>
        <begin position="1"/>
        <end position="20"/>
    </location>
</feature>
<organism evidence="5 6">
    <name type="scientific">Scomber scombrus</name>
    <name type="common">Atlantic mackerel</name>
    <name type="synonym">Scomber vernalis</name>
    <dbReference type="NCBI Taxonomy" id="13677"/>
    <lineage>
        <taxon>Eukaryota</taxon>
        <taxon>Metazoa</taxon>
        <taxon>Chordata</taxon>
        <taxon>Craniata</taxon>
        <taxon>Vertebrata</taxon>
        <taxon>Euteleostomi</taxon>
        <taxon>Actinopterygii</taxon>
        <taxon>Neopterygii</taxon>
        <taxon>Teleostei</taxon>
        <taxon>Neoteleostei</taxon>
        <taxon>Acanthomorphata</taxon>
        <taxon>Pelagiaria</taxon>
        <taxon>Scombriformes</taxon>
        <taxon>Scombridae</taxon>
        <taxon>Scomber</taxon>
    </lineage>
</organism>
<dbReference type="PROSITE" id="PS00524">
    <property type="entry name" value="SMB_1"/>
    <property type="match status" value="1"/>
</dbReference>
<evidence type="ECO:0000256" key="2">
    <source>
        <dbReference type="SAM" id="MobiDB-lite"/>
    </source>
</evidence>
<evidence type="ECO:0000259" key="4">
    <source>
        <dbReference type="PROSITE" id="PS50958"/>
    </source>
</evidence>
<keyword evidence="1" id="KW-1015">Disulfide bond</keyword>
<feature type="compositionally biased region" description="Low complexity" evidence="2">
    <location>
        <begin position="122"/>
        <end position="188"/>
    </location>
</feature>
<keyword evidence="6" id="KW-1185">Reference proteome</keyword>
<keyword evidence="3" id="KW-0732">Signal</keyword>
<accession>A0AAV1PE03</accession>
<proteinExistence type="predicted"/>
<dbReference type="Proteomes" id="UP001314229">
    <property type="component" value="Unassembled WGS sequence"/>
</dbReference>
<dbReference type="PROSITE" id="PS50958">
    <property type="entry name" value="SMB_2"/>
    <property type="match status" value="1"/>
</dbReference>
<comment type="caution">
    <text evidence="5">The sequence shown here is derived from an EMBL/GenBank/DDBJ whole genome shotgun (WGS) entry which is preliminary data.</text>
</comment>
<dbReference type="InterPro" id="IPR001212">
    <property type="entry name" value="Somatomedin_B_dom"/>
</dbReference>
<evidence type="ECO:0000313" key="6">
    <source>
        <dbReference type="Proteomes" id="UP001314229"/>
    </source>
</evidence>